<organism evidence="1 2">
    <name type="scientific">Penicillium expansum</name>
    <name type="common">Blue mold rot fungus</name>
    <dbReference type="NCBI Taxonomy" id="27334"/>
    <lineage>
        <taxon>Eukaryota</taxon>
        <taxon>Fungi</taxon>
        <taxon>Dikarya</taxon>
        <taxon>Ascomycota</taxon>
        <taxon>Pezizomycotina</taxon>
        <taxon>Eurotiomycetes</taxon>
        <taxon>Eurotiomycetidae</taxon>
        <taxon>Eurotiales</taxon>
        <taxon>Aspergillaceae</taxon>
        <taxon>Penicillium</taxon>
    </lineage>
</organism>
<dbReference type="VEuPathDB" id="FungiDB:PEXP_025550"/>
<dbReference type="OrthoDB" id="4227073at2759"/>
<evidence type="ECO:0000313" key="1">
    <source>
        <dbReference type="EMBL" id="KGO56927.1"/>
    </source>
</evidence>
<dbReference type="EMBL" id="JQFZ01000155">
    <property type="protein sequence ID" value="KGO56927.1"/>
    <property type="molecule type" value="Genomic_DNA"/>
</dbReference>
<keyword evidence="2" id="KW-1185">Reference proteome</keyword>
<dbReference type="AlphaFoldDB" id="A0A0A2L114"/>
<name>A0A0A2L114_PENEN</name>
<accession>A0A0A2L114</accession>
<proteinExistence type="predicted"/>
<comment type="caution">
    <text evidence="1">The sequence shown here is derived from an EMBL/GenBank/DDBJ whole genome shotgun (WGS) entry which is preliminary data.</text>
</comment>
<dbReference type="HOGENOM" id="CLU_1305229_0_0_1"/>
<gene>
    <name evidence="1" type="ORF">PEX2_002810</name>
</gene>
<protein>
    <submittedName>
        <fullName evidence="1">Uncharacterized protein</fullName>
    </submittedName>
</protein>
<dbReference type="Proteomes" id="UP000030143">
    <property type="component" value="Unassembled WGS sequence"/>
</dbReference>
<dbReference type="RefSeq" id="XP_016598615.1">
    <property type="nucleotide sequence ID" value="XM_016737559.1"/>
</dbReference>
<dbReference type="GeneID" id="27672978"/>
<sequence length="205" mass="23552">MPHIRHHRRHHTWPHCGSELCMREPRGLEIHVSKLGNGPATYIPLSFQRTRAAPFSTEQFLCDDMGMPELSRQPKRMPRLWFRSSAKGRSNQSSVSGSLGQTKQVYRSVIRRLTRRPPLNKTQSLFVVPSNMGSGDLYTIPGMITPHYVAEQAVCSDSDMERSSVSGVDAARFMAERRHRRCHSEQPRAWRKPSSTLWTLQEQEE</sequence>
<dbReference type="STRING" id="27334.A0A0A2L114"/>
<dbReference type="PhylomeDB" id="A0A0A2L114"/>
<reference evidence="1 2" key="1">
    <citation type="journal article" date="2015" name="Mol. Plant Microbe Interact.">
        <title>Genome, transcriptome, and functional analyses of Penicillium expansum provide new insights into secondary metabolism and pathogenicity.</title>
        <authorList>
            <person name="Ballester A.R."/>
            <person name="Marcet-Houben M."/>
            <person name="Levin E."/>
            <person name="Sela N."/>
            <person name="Selma-Lazaro C."/>
            <person name="Carmona L."/>
            <person name="Wisniewski M."/>
            <person name="Droby S."/>
            <person name="Gonzalez-Candelas L."/>
            <person name="Gabaldon T."/>
        </authorList>
    </citation>
    <scope>NUCLEOTIDE SEQUENCE [LARGE SCALE GENOMIC DNA]</scope>
    <source>
        <strain evidence="1 2">MD-8</strain>
    </source>
</reference>
<evidence type="ECO:0000313" key="2">
    <source>
        <dbReference type="Proteomes" id="UP000030143"/>
    </source>
</evidence>